<protein>
    <recommendedName>
        <fullName evidence="2">Helicase-associated domain-containing protein</fullName>
    </recommendedName>
</protein>
<dbReference type="PANTHER" id="PTHR37066">
    <property type="entry name" value="HELICASE-ASSOCIATED"/>
    <property type="match status" value="1"/>
</dbReference>
<dbReference type="PANTHER" id="PTHR37066:SF1">
    <property type="entry name" value="LNS2_PITP DOMAIN-CONTAINING PROTEIN"/>
    <property type="match status" value="1"/>
</dbReference>
<organism evidence="3 4">
    <name type="scientific">Phytophthora fragariae</name>
    <dbReference type="NCBI Taxonomy" id="53985"/>
    <lineage>
        <taxon>Eukaryota</taxon>
        <taxon>Sar</taxon>
        <taxon>Stramenopiles</taxon>
        <taxon>Oomycota</taxon>
        <taxon>Peronosporomycetes</taxon>
        <taxon>Peronosporales</taxon>
        <taxon>Peronosporaceae</taxon>
        <taxon>Phytophthora</taxon>
    </lineage>
</organism>
<dbReference type="EMBL" id="QXGC01000221">
    <property type="protein sequence ID" value="KAE9244321.1"/>
    <property type="molecule type" value="Genomic_DNA"/>
</dbReference>
<name>A0A6G0PER7_9STRA</name>
<dbReference type="AlphaFoldDB" id="A0A6G0PER7"/>
<feature type="compositionally biased region" description="Basic and acidic residues" evidence="1">
    <location>
        <begin position="215"/>
        <end position="247"/>
    </location>
</feature>
<evidence type="ECO:0000256" key="1">
    <source>
        <dbReference type="SAM" id="MobiDB-lite"/>
    </source>
</evidence>
<feature type="region of interest" description="Disordered" evidence="1">
    <location>
        <begin position="35"/>
        <end position="63"/>
    </location>
</feature>
<feature type="domain" description="Helicase-associated" evidence="2">
    <location>
        <begin position="72"/>
        <end position="140"/>
    </location>
</feature>
<accession>A0A6G0PER7</accession>
<evidence type="ECO:0000313" key="4">
    <source>
        <dbReference type="Proteomes" id="UP000476176"/>
    </source>
</evidence>
<comment type="caution">
    <text evidence="3">The sequence shown here is derived from an EMBL/GenBank/DDBJ whole genome shotgun (WGS) entry which is preliminary data.</text>
</comment>
<dbReference type="Pfam" id="PF03457">
    <property type="entry name" value="HA"/>
    <property type="match status" value="1"/>
</dbReference>
<feature type="region of interest" description="Disordered" evidence="1">
    <location>
        <begin position="215"/>
        <end position="253"/>
    </location>
</feature>
<proteinExistence type="predicted"/>
<evidence type="ECO:0000259" key="2">
    <source>
        <dbReference type="Pfam" id="PF03457"/>
    </source>
</evidence>
<reference evidence="3 4" key="1">
    <citation type="submission" date="2018-09" db="EMBL/GenBank/DDBJ databases">
        <title>Genomic investigation of the strawberry pathogen Phytophthora fragariae indicates pathogenicity is determined by transcriptional variation in three key races.</title>
        <authorList>
            <person name="Adams T.M."/>
            <person name="Armitage A.D."/>
            <person name="Sobczyk M.K."/>
            <person name="Bates H.J."/>
            <person name="Dunwell J.M."/>
            <person name="Nellist C.F."/>
            <person name="Harrison R.J."/>
        </authorList>
    </citation>
    <scope>NUCLEOTIDE SEQUENCE [LARGE SCALE GENOMIC DNA]</scope>
    <source>
        <strain evidence="3 4">BC-23</strain>
    </source>
</reference>
<sequence length="253" mass="28756">MLRLSTRRGWRLAQPLQASTASTFSEAIQRFALPPRRFSSTPSEGQTRSGGVVRNEPKVDEEHWRTSASEQKILAALRTYKQLNGDLLVPQAFVVPSGDARWPLATWGYKLGIAVNQVRIKSKSKRLSTEMEVELENLDFVYDFYQFKWDRIVLPALREFYRVHGHTDVPHDFIVPIGDEAWPKLPGHCVGVYAKSGEECEDESDDVYGGVHEIEHIDKSEDGQDEKRCDDNDGGHDKEYDKERSKLYGDASG</sequence>
<dbReference type="Proteomes" id="UP000476176">
    <property type="component" value="Unassembled WGS sequence"/>
</dbReference>
<evidence type="ECO:0000313" key="3">
    <source>
        <dbReference type="EMBL" id="KAE9244321.1"/>
    </source>
</evidence>
<feature type="compositionally biased region" description="Polar residues" evidence="1">
    <location>
        <begin position="38"/>
        <end position="49"/>
    </location>
</feature>
<gene>
    <name evidence="3" type="ORF">PF004_g5739</name>
</gene>
<dbReference type="InterPro" id="IPR005114">
    <property type="entry name" value="Helicase_assoc"/>
</dbReference>